<gene>
    <name evidence="1" type="ORF">TNCV_2692281</name>
</gene>
<comment type="caution">
    <text evidence="1">The sequence shown here is derived from an EMBL/GenBank/DDBJ whole genome shotgun (WGS) entry which is preliminary data.</text>
</comment>
<dbReference type="EMBL" id="BMAU01021370">
    <property type="protein sequence ID" value="GFY25037.1"/>
    <property type="molecule type" value="Genomic_DNA"/>
</dbReference>
<proteinExistence type="predicted"/>
<dbReference type="Proteomes" id="UP000887159">
    <property type="component" value="Unassembled WGS sequence"/>
</dbReference>
<evidence type="ECO:0000313" key="2">
    <source>
        <dbReference type="Proteomes" id="UP000887159"/>
    </source>
</evidence>
<reference evidence="1" key="1">
    <citation type="submission" date="2020-08" db="EMBL/GenBank/DDBJ databases">
        <title>Multicomponent nature underlies the extraordinary mechanical properties of spider dragline silk.</title>
        <authorList>
            <person name="Kono N."/>
            <person name="Nakamura H."/>
            <person name="Mori M."/>
            <person name="Yoshida Y."/>
            <person name="Ohtoshi R."/>
            <person name="Malay A.D."/>
            <person name="Moran D.A.P."/>
            <person name="Tomita M."/>
            <person name="Numata K."/>
            <person name="Arakawa K."/>
        </authorList>
    </citation>
    <scope>NUCLEOTIDE SEQUENCE</scope>
</reference>
<accession>A0A8X7BBZ4</accession>
<organism evidence="1 2">
    <name type="scientific">Trichonephila clavipes</name>
    <name type="common">Golden silk orbweaver</name>
    <name type="synonym">Nephila clavipes</name>
    <dbReference type="NCBI Taxonomy" id="2585209"/>
    <lineage>
        <taxon>Eukaryota</taxon>
        <taxon>Metazoa</taxon>
        <taxon>Ecdysozoa</taxon>
        <taxon>Arthropoda</taxon>
        <taxon>Chelicerata</taxon>
        <taxon>Arachnida</taxon>
        <taxon>Araneae</taxon>
        <taxon>Araneomorphae</taxon>
        <taxon>Entelegynae</taxon>
        <taxon>Araneoidea</taxon>
        <taxon>Nephilidae</taxon>
        <taxon>Trichonephila</taxon>
    </lineage>
</organism>
<protein>
    <submittedName>
        <fullName evidence="1">Uncharacterized protein</fullName>
    </submittedName>
</protein>
<keyword evidence="2" id="KW-1185">Reference proteome</keyword>
<evidence type="ECO:0000313" key="1">
    <source>
        <dbReference type="EMBL" id="GFY25037.1"/>
    </source>
</evidence>
<name>A0A8X7BBZ4_TRICX</name>
<dbReference type="AlphaFoldDB" id="A0A8X7BBZ4"/>
<sequence>MKACNDPVTTTATYPDHKVVDCIVPGEFWAQILVSQKIPPPILRLKVLTVTWCRSLVRAPLVEFSLPQGGRAPQFEKHCLNALGGTRFPWEFRQYY</sequence>